<dbReference type="PIRSF" id="PIRSF004681">
    <property type="entry name" value="UCP004681"/>
    <property type="match status" value="1"/>
</dbReference>
<dbReference type="Proteomes" id="UP000294980">
    <property type="component" value="Unassembled WGS sequence"/>
</dbReference>
<dbReference type="PROSITE" id="PS01314">
    <property type="entry name" value="UPF0047"/>
    <property type="match status" value="1"/>
</dbReference>
<accession>A0A4R2L0E9</accession>
<dbReference type="InterPro" id="IPR001602">
    <property type="entry name" value="UPF0047_YjbQ-like"/>
</dbReference>
<dbReference type="RefSeq" id="WP_117317233.1">
    <property type="nucleotide sequence ID" value="NZ_QQSW01000008.1"/>
</dbReference>
<keyword evidence="3" id="KW-1185">Reference proteome</keyword>
<protein>
    <submittedName>
        <fullName evidence="2">Secondary thiamine-phosphate synthase enzyme</fullName>
    </submittedName>
</protein>
<proteinExistence type="inferred from homology"/>
<dbReference type="InterPro" id="IPR035917">
    <property type="entry name" value="YjbQ-like_sf"/>
</dbReference>
<dbReference type="Pfam" id="PF01894">
    <property type="entry name" value="YjbQ"/>
    <property type="match status" value="1"/>
</dbReference>
<dbReference type="OrthoDB" id="9801725at2"/>
<evidence type="ECO:0000313" key="2">
    <source>
        <dbReference type="EMBL" id="TCO77156.1"/>
    </source>
</evidence>
<comment type="caution">
    <text evidence="2">The sequence shown here is derived from an EMBL/GenBank/DDBJ whole genome shotgun (WGS) entry which is preliminary data.</text>
</comment>
<dbReference type="EMBL" id="SLWX01000003">
    <property type="protein sequence ID" value="TCO77156.1"/>
    <property type="molecule type" value="Genomic_DNA"/>
</dbReference>
<organism evidence="2 3">
    <name type="scientific">Chromatocurvus halotolerans</name>
    <dbReference type="NCBI Taxonomy" id="1132028"/>
    <lineage>
        <taxon>Bacteria</taxon>
        <taxon>Pseudomonadati</taxon>
        <taxon>Pseudomonadota</taxon>
        <taxon>Gammaproteobacteria</taxon>
        <taxon>Cellvibrionales</taxon>
        <taxon>Halieaceae</taxon>
        <taxon>Chromatocurvus</taxon>
    </lineage>
</organism>
<dbReference type="SUPFAM" id="SSF111038">
    <property type="entry name" value="YjbQ-like"/>
    <property type="match status" value="1"/>
</dbReference>
<dbReference type="Gene3D" id="2.60.120.460">
    <property type="entry name" value="YjbQ-like"/>
    <property type="match status" value="1"/>
</dbReference>
<dbReference type="PANTHER" id="PTHR30615">
    <property type="entry name" value="UNCHARACTERIZED PROTEIN YJBQ-RELATED"/>
    <property type="match status" value="1"/>
</dbReference>
<reference evidence="2 3" key="1">
    <citation type="submission" date="2019-03" db="EMBL/GenBank/DDBJ databases">
        <title>Genomic Encyclopedia of Type Strains, Phase IV (KMG-IV): sequencing the most valuable type-strain genomes for metagenomic binning, comparative biology and taxonomic classification.</title>
        <authorList>
            <person name="Goeker M."/>
        </authorList>
    </citation>
    <scope>NUCLEOTIDE SEQUENCE [LARGE SCALE GENOMIC DNA]</scope>
    <source>
        <strain evidence="2 3">DSM 23344</strain>
    </source>
</reference>
<dbReference type="AlphaFoldDB" id="A0A4R2L0E9"/>
<sequence length="140" mass="15386">MWSQHTLQTRTRGRGTYDVTAEIDQGIADSGITTGLAHVFLQHTSASLILCENADPDVRHDLEGFLSRLAPDGDPHYRHDQEGPDDMAAHLRTVLTSSSLTLPIAQGRLALGTWQSVYIYEHRTAAHTRSIVITLQGIGD</sequence>
<dbReference type="PANTHER" id="PTHR30615:SF8">
    <property type="entry name" value="UPF0047 PROTEIN C4A8.02C"/>
    <property type="match status" value="1"/>
</dbReference>
<name>A0A4R2L0E9_9GAMM</name>
<dbReference type="NCBIfam" id="TIGR00149">
    <property type="entry name" value="TIGR00149_YjbQ"/>
    <property type="match status" value="1"/>
</dbReference>
<evidence type="ECO:0000256" key="1">
    <source>
        <dbReference type="ARBA" id="ARBA00005534"/>
    </source>
</evidence>
<evidence type="ECO:0000313" key="3">
    <source>
        <dbReference type="Proteomes" id="UP000294980"/>
    </source>
</evidence>
<gene>
    <name evidence="2" type="ORF">EV688_103171</name>
</gene>
<comment type="similarity">
    <text evidence="1">Belongs to the UPF0047 family.</text>
</comment>